<dbReference type="GeneID" id="89499172"/>
<name>M8EG64_9BACL</name>
<dbReference type="STRING" id="1300222.I532_02610"/>
<dbReference type="EMBL" id="APBN01000001">
    <property type="protein sequence ID" value="EMT54460.1"/>
    <property type="molecule type" value="Genomic_DNA"/>
</dbReference>
<evidence type="ECO:0000259" key="1">
    <source>
        <dbReference type="Pfam" id="PF12652"/>
    </source>
</evidence>
<dbReference type="Pfam" id="PF12652">
    <property type="entry name" value="CotJB"/>
    <property type="match status" value="1"/>
</dbReference>
<dbReference type="OrthoDB" id="9804099at2"/>
<dbReference type="PIRSF" id="PIRSF010606">
    <property type="entry name" value="Spore_coat_CotJB"/>
    <property type="match status" value="1"/>
</dbReference>
<accession>M8EG64</accession>
<evidence type="ECO:0000313" key="2">
    <source>
        <dbReference type="EMBL" id="EMT54460.1"/>
    </source>
</evidence>
<dbReference type="AlphaFoldDB" id="M8EG64"/>
<feature type="domain" description="Protein CotJB" evidence="1">
    <location>
        <begin position="13"/>
        <end position="88"/>
    </location>
</feature>
<dbReference type="RefSeq" id="WP_003386213.1">
    <property type="nucleotide sequence ID" value="NZ_APBN01000001.1"/>
</dbReference>
<proteinExistence type="predicted"/>
<reference evidence="2 3" key="1">
    <citation type="submission" date="2013-03" db="EMBL/GenBank/DDBJ databases">
        <title>Assembly of a new bacterial strain Brevibacillus borstelensis AK1.</title>
        <authorList>
            <person name="Rajan I."/>
            <person name="PoliReddy D."/>
            <person name="Sugumar T."/>
            <person name="Rathinam K."/>
            <person name="Alqarawi S."/>
            <person name="Khalil A.B."/>
            <person name="Sivakumar N."/>
        </authorList>
    </citation>
    <scope>NUCLEOTIDE SEQUENCE [LARGE SCALE GENOMIC DNA]</scope>
    <source>
        <strain evidence="2 3">AK1</strain>
    </source>
</reference>
<organism evidence="2 3">
    <name type="scientific">Brevibacillus borstelensis AK1</name>
    <dbReference type="NCBI Taxonomy" id="1300222"/>
    <lineage>
        <taxon>Bacteria</taxon>
        <taxon>Bacillati</taxon>
        <taxon>Bacillota</taxon>
        <taxon>Bacilli</taxon>
        <taxon>Bacillales</taxon>
        <taxon>Paenibacillaceae</taxon>
        <taxon>Brevibacillus</taxon>
    </lineage>
</organism>
<gene>
    <name evidence="2" type="ORF">I532_02610</name>
</gene>
<dbReference type="PATRIC" id="fig|1300222.3.peg.554"/>
<dbReference type="InterPro" id="IPR024207">
    <property type="entry name" value="CotJB_dom"/>
</dbReference>
<dbReference type="Proteomes" id="UP000012081">
    <property type="component" value="Unassembled WGS sequence"/>
</dbReference>
<protein>
    <submittedName>
        <fullName evidence="2">CotJB protein</fullName>
    </submittedName>
</protein>
<keyword evidence="3" id="KW-1185">Reference proteome</keyword>
<dbReference type="InterPro" id="IPR016571">
    <property type="entry name" value="Spore_coat_assembly_CotJB"/>
</dbReference>
<comment type="caution">
    <text evidence="2">The sequence shown here is derived from an EMBL/GenBank/DDBJ whole genome shotgun (WGS) entry which is preliminary data.</text>
</comment>
<evidence type="ECO:0000313" key="3">
    <source>
        <dbReference type="Proteomes" id="UP000012081"/>
    </source>
</evidence>
<sequence length="89" mass="10597">MNEPKPVDERYYQLLHQLQALDFVLVELTLYLDTHSNDADALQQFNQISEERWKVACEFEASYGPLLQFGLSFSGYPWQWNDTPWPWQV</sequence>